<evidence type="ECO:0000256" key="3">
    <source>
        <dbReference type="ARBA" id="ARBA00023125"/>
    </source>
</evidence>
<dbReference type="GO" id="GO:0000981">
    <property type="term" value="F:DNA-binding transcription factor activity, RNA polymerase II-specific"/>
    <property type="evidence" value="ECO:0007669"/>
    <property type="project" value="InterPro"/>
</dbReference>
<comment type="subcellular location">
    <subcellularLocation>
        <location evidence="1">Nucleus</location>
    </subcellularLocation>
</comment>
<dbReference type="GO" id="GO:0045944">
    <property type="term" value="P:positive regulation of transcription by RNA polymerase II"/>
    <property type="evidence" value="ECO:0007669"/>
    <property type="project" value="TreeGrafter"/>
</dbReference>
<feature type="domain" description="Zn(2)-C6 fungal-type" evidence="7">
    <location>
        <begin position="12"/>
        <end position="50"/>
    </location>
</feature>
<evidence type="ECO:0000313" key="9">
    <source>
        <dbReference type="Proteomes" id="UP001220324"/>
    </source>
</evidence>
<dbReference type="EMBL" id="JAQIZZ010000003">
    <property type="protein sequence ID" value="KAJ5546749.1"/>
    <property type="molecule type" value="Genomic_DNA"/>
</dbReference>
<feature type="compositionally biased region" description="Low complexity" evidence="6">
    <location>
        <begin position="274"/>
        <end position="287"/>
    </location>
</feature>
<reference evidence="8 9" key="1">
    <citation type="journal article" date="2023" name="IMA Fungus">
        <title>Comparative genomic study of the Penicillium genus elucidates a diverse pangenome and 15 lateral gene transfer events.</title>
        <authorList>
            <person name="Petersen C."/>
            <person name="Sorensen T."/>
            <person name="Nielsen M.R."/>
            <person name="Sondergaard T.E."/>
            <person name="Sorensen J.L."/>
            <person name="Fitzpatrick D.A."/>
            <person name="Frisvad J.C."/>
            <person name="Nielsen K.L."/>
        </authorList>
    </citation>
    <scope>NUCLEOTIDE SEQUENCE [LARGE SCALE GENOMIC DNA]</scope>
    <source>
        <strain evidence="8 9">IBT 35679</strain>
    </source>
</reference>
<dbReference type="Pfam" id="PF00172">
    <property type="entry name" value="Zn_clus"/>
    <property type="match status" value="1"/>
</dbReference>
<sequence>MPQSGKTRSKTGCRSCRMRKVKCDEEKRQVPGLDEPQCRRCVSARILCEWKGGPIPRKATITSATVAKKGREAAHTEQVGESSQVVRNHQHQPSSSRAPLLPLERFDGNSDQHVTAANSLTLSGFDRDCLNYLQNSTLVVLLGKHWPWSTVSYTYQKISVKEPMVMSMILATTSREVHRSRLYDQEALPSISASNESCDLGGRMHYGRALSSLRHALKQDVKTPQKIEAIFITLWLMIDYENRFGSGEHAINIHIRGIESLLHNHIVPLLQDRLSSQTPTSQPSSLSALTLEPETLPQQSSPETQSSTDSPITNAPSPEFYTEPNSLDTLRCTSVPLFLLWTLYFFTPAALFFGPGTARLNTDIFQFFLGAETPTTGPLTLPELYRISRQSPSRFWGESYPVSAQLDDMENLPGLTLYHRSHVLQFKITELFKQGPRSEETPRGVSPYQRLIHEINTLSIEYDTLLTSAKVAQSCDSVGDGRRVMETIYWAAITFYSTMVYFHLCFQDTLNKGPDTQVNISFMSLSAAVSHVLELSLKLHRTRPRLMVRITWPLFIAGIATSDQIYQDWVSIRLRELGRYGQNYDRISRRFDEIIQGGHPYVYDRQGHFLTC</sequence>
<evidence type="ECO:0000259" key="7">
    <source>
        <dbReference type="PROSITE" id="PS50048"/>
    </source>
</evidence>
<evidence type="ECO:0000256" key="4">
    <source>
        <dbReference type="ARBA" id="ARBA00023163"/>
    </source>
</evidence>
<feature type="compositionally biased region" description="Low complexity" evidence="6">
    <location>
        <begin position="295"/>
        <end position="311"/>
    </location>
</feature>
<keyword evidence="9" id="KW-1185">Reference proteome</keyword>
<dbReference type="InterPro" id="IPR021858">
    <property type="entry name" value="Fun_TF"/>
</dbReference>
<dbReference type="CDD" id="cd00067">
    <property type="entry name" value="GAL4"/>
    <property type="match status" value="1"/>
</dbReference>
<proteinExistence type="predicted"/>
<dbReference type="SUPFAM" id="SSF57701">
    <property type="entry name" value="Zn2/Cys6 DNA-binding domain"/>
    <property type="match status" value="1"/>
</dbReference>
<organism evidence="8 9">
    <name type="scientific">Penicillium frequentans</name>
    <dbReference type="NCBI Taxonomy" id="3151616"/>
    <lineage>
        <taxon>Eukaryota</taxon>
        <taxon>Fungi</taxon>
        <taxon>Dikarya</taxon>
        <taxon>Ascomycota</taxon>
        <taxon>Pezizomycotina</taxon>
        <taxon>Eurotiomycetes</taxon>
        <taxon>Eurotiomycetidae</taxon>
        <taxon>Eurotiales</taxon>
        <taxon>Aspergillaceae</taxon>
        <taxon>Penicillium</taxon>
    </lineage>
</organism>
<evidence type="ECO:0000256" key="1">
    <source>
        <dbReference type="ARBA" id="ARBA00004123"/>
    </source>
</evidence>
<dbReference type="Proteomes" id="UP001220324">
    <property type="component" value="Unassembled WGS sequence"/>
</dbReference>
<keyword evidence="4" id="KW-0804">Transcription</keyword>
<evidence type="ECO:0000313" key="8">
    <source>
        <dbReference type="EMBL" id="KAJ5546749.1"/>
    </source>
</evidence>
<keyword evidence="2" id="KW-0805">Transcription regulation</keyword>
<name>A0AAD6GIL1_9EURO</name>
<accession>A0AAD6GIL1</accession>
<feature type="region of interest" description="Disordered" evidence="6">
    <location>
        <begin position="274"/>
        <end position="320"/>
    </location>
</feature>
<dbReference type="PROSITE" id="PS50048">
    <property type="entry name" value="ZN2_CY6_FUNGAL_2"/>
    <property type="match status" value="1"/>
</dbReference>
<keyword evidence="3" id="KW-0238">DNA-binding</keyword>
<feature type="region of interest" description="Disordered" evidence="6">
    <location>
        <begin position="70"/>
        <end position="100"/>
    </location>
</feature>
<dbReference type="Pfam" id="PF11951">
    <property type="entry name" value="Fungal_trans_2"/>
    <property type="match status" value="1"/>
</dbReference>
<dbReference type="InterPro" id="IPR036864">
    <property type="entry name" value="Zn2-C6_fun-type_DNA-bd_sf"/>
</dbReference>
<evidence type="ECO:0000256" key="5">
    <source>
        <dbReference type="ARBA" id="ARBA00023242"/>
    </source>
</evidence>
<dbReference type="SMART" id="SM00066">
    <property type="entry name" value="GAL4"/>
    <property type="match status" value="1"/>
</dbReference>
<evidence type="ECO:0000256" key="6">
    <source>
        <dbReference type="SAM" id="MobiDB-lite"/>
    </source>
</evidence>
<dbReference type="Gene3D" id="4.10.240.10">
    <property type="entry name" value="Zn(2)-C6 fungal-type DNA-binding domain"/>
    <property type="match status" value="1"/>
</dbReference>
<comment type="caution">
    <text evidence="8">The sequence shown here is derived from an EMBL/GenBank/DDBJ whole genome shotgun (WGS) entry which is preliminary data.</text>
</comment>
<dbReference type="InterPro" id="IPR001138">
    <property type="entry name" value="Zn2Cys6_DnaBD"/>
</dbReference>
<evidence type="ECO:0000256" key="2">
    <source>
        <dbReference type="ARBA" id="ARBA00023015"/>
    </source>
</evidence>
<dbReference type="PANTHER" id="PTHR37534:SF49">
    <property type="entry name" value="LYSINE BIOSYNTHESIS REGULATORY PROTEIN LYS14"/>
    <property type="match status" value="1"/>
</dbReference>
<protein>
    <recommendedName>
        <fullName evidence="7">Zn(2)-C6 fungal-type domain-containing protein</fullName>
    </recommendedName>
</protein>
<gene>
    <name evidence="8" type="ORF">N7494_004334</name>
</gene>
<dbReference type="GO" id="GO:0000976">
    <property type="term" value="F:transcription cis-regulatory region binding"/>
    <property type="evidence" value="ECO:0007669"/>
    <property type="project" value="TreeGrafter"/>
</dbReference>
<dbReference type="PANTHER" id="PTHR37534">
    <property type="entry name" value="TRANSCRIPTIONAL ACTIVATOR PROTEIN UGA3"/>
    <property type="match status" value="1"/>
</dbReference>
<dbReference type="GO" id="GO:0008270">
    <property type="term" value="F:zinc ion binding"/>
    <property type="evidence" value="ECO:0007669"/>
    <property type="project" value="InterPro"/>
</dbReference>
<dbReference type="GO" id="GO:0005634">
    <property type="term" value="C:nucleus"/>
    <property type="evidence" value="ECO:0007669"/>
    <property type="project" value="UniProtKB-SubCell"/>
</dbReference>
<dbReference type="AlphaFoldDB" id="A0AAD6GIL1"/>
<keyword evidence="5" id="KW-0539">Nucleus</keyword>
<feature type="compositionally biased region" description="Polar residues" evidence="6">
    <location>
        <begin position="79"/>
        <end position="97"/>
    </location>
</feature>